<gene>
    <name evidence="2" type="ORF">NEOLEDRAFT_1139755</name>
</gene>
<evidence type="ECO:0000313" key="2">
    <source>
        <dbReference type="EMBL" id="KZT21139.1"/>
    </source>
</evidence>
<reference evidence="2 3" key="1">
    <citation type="journal article" date="2016" name="Mol. Biol. Evol.">
        <title>Comparative Genomics of Early-Diverging Mushroom-Forming Fungi Provides Insights into the Origins of Lignocellulose Decay Capabilities.</title>
        <authorList>
            <person name="Nagy L.G."/>
            <person name="Riley R."/>
            <person name="Tritt A."/>
            <person name="Adam C."/>
            <person name="Daum C."/>
            <person name="Floudas D."/>
            <person name="Sun H."/>
            <person name="Yadav J.S."/>
            <person name="Pangilinan J."/>
            <person name="Larsson K.H."/>
            <person name="Matsuura K."/>
            <person name="Barry K."/>
            <person name="Labutti K."/>
            <person name="Kuo R."/>
            <person name="Ohm R.A."/>
            <person name="Bhattacharya S.S."/>
            <person name="Shirouzu T."/>
            <person name="Yoshinaga Y."/>
            <person name="Martin F.M."/>
            <person name="Grigoriev I.V."/>
            <person name="Hibbett D.S."/>
        </authorList>
    </citation>
    <scope>NUCLEOTIDE SEQUENCE [LARGE SCALE GENOMIC DNA]</scope>
    <source>
        <strain evidence="2 3">HHB14362 ss-1</strain>
    </source>
</reference>
<organism evidence="2 3">
    <name type="scientific">Neolentinus lepideus HHB14362 ss-1</name>
    <dbReference type="NCBI Taxonomy" id="1314782"/>
    <lineage>
        <taxon>Eukaryota</taxon>
        <taxon>Fungi</taxon>
        <taxon>Dikarya</taxon>
        <taxon>Basidiomycota</taxon>
        <taxon>Agaricomycotina</taxon>
        <taxon>Agaricomycetes</taxon>
        <taxon>Gloeophyllales</taxon>
        <taxon>Gloeophyllaceae</taxon>
        <taxon>Neolentinus</taxon>
    </lineage>
</organism>
<dbReference type="InParanoid" id="A0A165PJT4"/>
<keyword evidence="3" id="KW-1185">Reference proteome</keyword>
<evidence type="ECO:0000313" key="3">
    <source>
        <dbReference type="Proteomes" id="UP000076761"/>
    </source>
</evidence>
<dbReference type="Proteomes" id="UP000076761">
    <property type="component" value="Unassembled WGS sequence"/>
</dbReference>
<feature type="region of interest" description="Disordered" evidence="1">
    <location>
        <begin position="113"/>
        <end position="132"/>
    </location>
</feature>
<dbReference type="AlphaFoldDB" id="A0A165PJT4"/>
<sequence>MNDSTSTRAYPNLTQAPTAFCSFLSHAAAATASAFTLGLSSRPLIFRPALASSVTTRLSPENHRSSASASVDACPERHLLASVSRHRATDNPILMCSPTLVAHPVFRALSRRTSRHTHTPFPGLSDSNSITS</sequence>
<protein>
    <submittedName>
        <fullName evidence="2">Uncharacterized protein</fullName>
    </submittedName>
</protein>
<dbReference type="EMBL" id="KV425610">
    <property type="protein sequence ID" value="KZT21139.1"/>
    <property type="molecule type" value="Genomic_DNA"/>
</dbReference>
<proteinExistence type="predicted"/>
<name>A0A165PJT4_9AGAM</name>
<evidence type="ECO:0000256" key="1">
    <source>
        <dbReference type="SAM" id="MobiDB-lite"/>
    </source>
</evidence>
<accession>A0A165PJT4</accession>